<evidence type="ECO:0000256" key="4">
    <source>
        <dbReference type="ARBA" id="ARBA00022833"/>
    </source>
</evidence>
<sequence length="211" mass="24391">MVVSLSLSLSLSFCLSLTDKVSTRRTRAYTPCTARGICKGISFSLMRHVESLHICIARYSCDKCEKSYKQKVQLKAHIDSVHNGITHPCNICEKIFSSKSYLKIHIKIMHKGVSPTCQICQKTFTLKSNLRIHIDKMHNNIRHSCDKCEKSFTYRVYLKNHIDVVHNDVRHACDVCGFAHYKVVYAVIILFAKEYSFVQYLQYQVMCKTKQ</sequence>
<evidence type="ECO:0000313" key="8">
    <source>
        <dbReference type="EMBL" id="KAL3392571.1"/>
    </source>
</evidence>
<evidence type="ECO:0000256" key="6">
    <source>
        <dbReference type="SAM" id="SignalP"/>
    </source>
</evidence>
<dbReference type="PROSITE" id="PS50157">
    <property type="entry name" value="ZINC_FINGER_C2H2_2"/>
    <property type="match status" value="4"/>
</dbReference>
<dbReference type="PANTHER" id="PTHR24409">
    <property type="entry name" value="ZINC FINGER PROTEIN 142"/>
    <property type="match status" value="1"/>
</dbReference>
<dbReference type="Gene3D" id="3.30.160.60">
    <property type="entry name" value="Classic Zinc Finger"/>
    <property type="match status" value="4"/>
</dbReference>
<feature type="signal peptide" evidence="6">
    <location>
        <begin position="1"/>
        <end position="23"/>
    </location>
</feature>
<reference evidence="8 9" key="1">
    <citation type="journal article" date="2024" name="bioRxiv">
        <title>A reference genome for Trichogramma kaykai: A tiny desert-dwelling parasitoid wasp with competing sex-ratio distorters.</title>
        <authorList>
            <person name="Culotta J."/>
            <person name="Lindsey A.R."/>
        </authorList>
    </citation>
    <scope>NUCLEOTIDE SEQUENCE [LARGE SCALE GENOMIC DNA]</scope>
    <source>
        <strain evidence="8 9">KSX58</strain>
    </source>
</reference>
<keyword evidence="6" id="KW-0732">Signal</keyword>
<keyword evidence="2" id="KW-0677">Repeat</keyword>
<evidence type="ECO:0000259" key="7">
    <source>
        <dbReference type="PROSITE" id="PS50157"/>
    </source>
</evidence>
<evidence type="ECO:0000313" key="9">
    <source>
        <dbReference type="Proteomes" id="UP001627154"/>
    </source>
</evidence>
<dbReference type="PROSITE" id="PS00028">
    <property type="entry name" value="ZINC_FINGER_C2H2_1"/>
    <property type="match status" value="4"/>
</dbReference>
<protein>
    <recommendedName>
        <fullName evidence="7">C2H2-type domain-containing protein</fullName>
    </recommendedName>
</protein>
<dbReference type="SUPFAM" id="SSF57667">
    <property type="entry name" value="beta-beta-alpha zinc fingers"/>
    <property type="match status" value="3"/>
</dbReference>
<feature type="domain" description="C2H2-type" evidence="7">
    <location>
        <begin position="143"/>
        <end position="171"/>
    </location>
</feature>
<accession>A0ABD2WHZ8</accession>
<gene>
    <name evidence="8" type="ORF">TKK_012886</name>
</gene>
<evidence type="ECO:0000256" key="1">
    <source>
        <dbReference type="ARBA" id="ARBA00022723"/>
    </source>
</evidence>
<feature type="chain" id="PRO_5044839742" description="C2H2-type domain-containing protein" evidence="6">
    <location>
        <begin position="24"/>
        <end position="211"/>
    </location>
</feature>
<keyword evidence="4" id="KW-0862">Zinc</keyword>
<keyword evidence="3 5" id="KW-0863">Zinc-finger</keyword>
<feature type="domain" description="C2H2-type" evidence="7">
    <location>
        <begin position="115"/>
        <end position="143"/>
    </location>
</feature>
<dbReference type="SMART" id="SM00355">
    <property type="entry name" value="ZnF_C2H2"/>
    <property type="match status" value="4"/>
</dbReference>
<evidence type="ECO:0000256" key="2">
    <source>
        <dbReference type="ARBA" id="ARBA00022737"/>
    </source>
</evidence>
<keyword evidence="1" id="KW-0479">Metal-binding</keyword>
<feature type="domain" description="C2H2-type" evidence="7">
    <location>
        <begin position="87"/>
        <end position="115"/>
    </location>
</feature>
<organism evidence="8 9">
    <name type="scientific">Trichogramma kaykai</name>
    <dbReference type="NCBI Taxonomy" id="54128"/>
    <lineage>
        <taxon>Eukaryota</taxon>
        <taxon>Metazoa</taxon>
        <taxon>Ecdysozoa</taxon>
        <taxon>Arthropoda</taxon>
        <taxon>Hexapoda</taxon>
        <taxon>Insecta</taxon>
        <taxon>Pterygota</taxon>
        <taxon>Neoptera</taxon>
        <taxon>Endopterygota</taxon>
        <taxon>Hymenoptera</taxon>
        <taxon>Apocrita</taxon>
        <taxon>Proctotrupomorpha</taxon>
        <taxon>Chalcidoidea</taxon>
        <taxon>Trichogrammatidae</taxon>
        <taxon>Trichogramma</taxon>
    </lineage>
</organism>
<feature type="domain" description="C2H2-type" evidence="7">
    <location>
        <begin position="59"/>
        <end position="87"/>
    </location>
</feature>
<dbReference type="EMBL" id="JBJJXI010000103">
    <property type="protein sequence ID" value="KAL3392571.1"/>
    <property type="molecule type" value="Genomic_DNA"/>
</dbReference>
<dbReference type="InterPro" id="IPR013087">
    <property type="entry name" value="Znf_C2H2_type"/>
</dbReference>
<evidence type="ECO:0000256" key="3">
    <source>
        <dbReference type="ARBA" id="ARBA00022771"/>
    </source>
</evidence>
<dbReference type="InterPro" id="IPR036236">
    <property type="entry name" value="Znf_C2H2_sf"/>
</dbReference>
<comment type="caution">
    <text evidence="8">The sequence shown here is derived from an EMBL/GenBank/DDBJ whole genome shotgun (WGS) entry which is preliminary data.</text>
</comment>
<dbReference type="Pfam" id="PF00096">
    <property type="entry name" value="zf-C2H2"/>
    <property type="match status" value="4"/>
</dbReference>
<keyword evidence="9" id="KW-1185">Reference proteome</keyword>
<dbReference type="GO" id="GO:0008270">
    <property type="term" value="F:zinc ion binding"/>
    <property type="evidence" value="ECO:0007669"/>
    <property type="project" value="UniProtKB-KW"/>
</dbReference>
<evidence type="ECO:0000256" key="5">
    <source>
        <dbReference type="PROSITE-ProRule" id="PRU00042"/>
    </source>
</evidence>
<dbReference type="AlphaFoldDB" id="A0ABD2WHZ8"/>
<dbReference type="PANTHER" id="PTHR24409:SF295">
    <property type="entry name" value="AZ2-RELATED"/>
    <property type="match status" value="1"/>
</dbReference>
<proteinExistence type="predicted"/>
<name>A0ABD2WHZ8_9HYME</name>
<dbReference type="Proteomes" id="UP001627154">
    <property type="component" value="Unassembled WGS sequence"/>
</dbReference>